<reference evidence="2" key="1">
    <citation type="submission" date="2018-05" db="EMBL/GenBank/DDBJ databases">
        <authorList>
            <person name="Lanie J.A."/>
            <person name="Ng W.-L."/>
            <person name="Kazmierczak K.M."/>
            <person name="Andrzejewski T.M."/>
            <person name="Davidsen T.M."/>
            <person name="Wayne K.J."/>
            <person name="Tettelin H."/>
            <person name="Glass J.I."/>
            <person name="Rusch D."/>
            <person name="Podicherti R."/>
            <person name="Tsui H.-C.T."/>
            <person name="Winkler M.E."/>
        </authorList>
    </citation>
    <scope>NUCLEOTIDE SEQUENCE</scope>
</reference>
<gene>
    <name evidence="2" type="ORF">METZ01_LOCUS322955</name>
</gene>
<proteinExistence type="predicted"/>
<organism evidence="2">
    <name type="scientific">marine metagenome</name>
    <dbReference type="NCBI Taxonomy" id="408172"/>
    <lineage>
        <taxon>unclassified sequences</taxon>
        <taxon>metagenomes</taxon>
        <taxon>ecological metagenomes</taxon>
    </lineage>
</organism>
<evidence type="ECO:0000313" key="2">
    <source>
        <dbReference type="EMBL" id="SVC70101.1"/>
    </source>
</evidence>
<protein>
    <submittedName>
        <fullName evidence="2">Uncharacterized protein</fullName>
    </submittedName>
</protein>
<dbReference type="AlphaFoldDB" id="A0A382PDY3"/>
<dbReference type="EMBL" id="UINC01105850">
    <property type="protein sequence ID" value="SVC70101.1"/>
    <property type="molecule type" value="Genomic_DNA"/>
</dbReference>
<accession>A0A382PDY3</accession>
<sequence>VTVKNIKHGEATSITSNTRELSTNIGYSTPRPSDNALGSTLGVV</sequence>
<feature type="non-terminal residue" evidence="2">
    <location>
        <position position="44"/>
    </location>
</feature>
<feature type="non-terminal residue" evidence="2">
    <location>
        <position position="1"/>
    </location>
</feature>
<evidence type="ECO:0000256" key="1">
    <source>
        <dbReference type="SAM" id="MobiDB-lite"/>
    </source>
</evidence>
<feature type="compositionally biased region" description="Polar residues" evidence="1">
    <location>
        <begin position="22"/>
        <end position="38"/>
    </location>
</feature>
<feature type="region of interest" description="Disordered" evidence="1">
    <location>
        <begin position="22"/>
        <end position="44"/>
    </location>
</feature>
<name>A0A382PDY3_9ZZZZ</name>